<reference evidence="3" key="1">
    <citation type="submission" date="2017-09" db="EMBL/GenBank/DDBJ databases">
        <title>Depth-based differentiation of microbial function through sediment-hosted aquifers and enrichment of novel symbionts in the deep terrestrial subsurface.</title>
        <authorList>
            <person name="Probst A.J."/>
            <person name="Ladd B."/>
            <person name="Jarett J.K."/>
            <person name="Geller-Mcgrath D.E."/>
            <person name="Sieber C.M.K."/>
            <person name="Emerson J.B."/>
            <person name="Anantharaman K."/>
            <person name="Thomas B.C."/>
            <person name="Malmstrom R."/>
            <person name="Stieglmeier M."/>
            <person name="Klingl A."/>
            <person name="Woyke T."/>
            <person name="Ryan C.M."/>
            <person name="Banfield J.F."/>
        </authorList>
    </citation>
    <scope>NUCLEOTIDE SEQUENCE [LARGE SCALE GENOMIC DNA]</scope>
</reference>
<dbReference type="CDD" id="cd04179">
    <property type="entry name" value="DPM_DPG-synthase_like"/>
    <property type="match status" value="1"/>
</dbReference>
<dbReference type="PANTHER" id="PTHR48090">
    <property type="entry name" value="UNDECAPRENYL-PHOSPHATE 4-DEOXY-4-FORMAMIDO-L-ARABINOSE TRANSFERASE-RELATED"/>
    <property type="match status" value="1"/>
</dbReference>
<dbReference type="GO" id="GO:0016740">
    <property type="term" value="F:transferase activity"/>
    <property type="evidence" value="ECO:0007669"/>
    <property type="project" value="UniProtKB-KW"/>
</dbReference>
<dbReference type="InterPro" id="IPR001173">
    <property type="entry name" value="Glyco_trans_2-like"/>
</dbReference>
<dbReference type="EMBL" id="PFBA01000015">
    <property type="protein sequence ID" value="PIT92530.1"/>
    <property type="molecule type" value="Genomic_DNA"/>
</dbReference>
<dbReference type="Gene3D" id="3.90.550.10">
    <property type="entry name" value="Spore Coat Polysaccharide Biosynthesis Protein SpsA, Chain A"/>
    <property type="match status" value="1"/>
</dbReference>
<evidence type="ECO:0000313" key="3">
    <source>
        <dbReference type="Proteomes" id="UP000228635"/>
    </source>
</evidence>
<organism evidence="2 3">
    <name type="scientific">Candidatus Harrisonbacteria bacterium CG10_big_fil_rev_8_21_14_0_10_42_17</name>
    <dbReference type="NCBI Taxonomy" id="1974584"/>
    <lineage>
        <taxon>Bacteria</taxon>
        <taxon>Candidatus Harrisoniibacteriota</taxon>
    </lineage>
</organism>
<accession>A0A2M6WI94</accession>
<evidence type="ECO:0000259" key="1">
    <source>
        <dbReference type="Pfam" id="PF00535"/>
    </source>
</evidence>
<evidence type="ECO:0000313" key="2">
    <source>
        <dbReference type="EMBL" id="PIT92530.1"/>
    </source>
</evidence>
<sequence length="234" mass="26789">MNYKKLSIIIPAYNEQNTIAEIINKVKEVDLGELEKEILVVDNGSSDKTEEILKSINNIRVLTLRPNRGKGGALKAGIKEATGDIVIFQDADLEYDPNDFLAVIKPILDGKTEAVMGIRIPPKGDARKRKSLYWLSWAGNYAITWTTNLLYWNNAGEYEGCYKAFTKELIDKVDIKTNDFDFDNELVCKILKMGYKTIDAPIKYMPRSYDEGKKINWKHGVKILKTIIKYRFKK</sequence>
<dbReference type="Proteomes" id="UP000228635">
    <property type="component" value="Unassembled WGS sequence"/>
</dbReference>
<gene>
    <name evidence="2" type="ORF">COU08_01790</name>
</gene>
<comment type="caution">
    <text evidence="2">The sequence shown here is derived from an EMBL/GenBank/DDBJ whole genome shotgun (WGS) entry which is preliminary data.</text>
</comment>
<dbReference type="AlphaFoldDB" id="A0A2M6WI94"/>
<proteinExistence type="predicted"/>
<name>A0A2M6WI94_9BACT</name>
<dbReference type="PANTHER" id="PTHR48090:SF7">
    <property type="entry name" value="RFBJ PROTEIN"/>
    <property type="match status" value="1"/>
</dbReference>
<feature type="domain" description="Glycosyltransferase 2-like" evidence="1">
    <location>
        <begin position="7"/>
        <end position="138"/>
    </location>
</feature>
<dbReference type="InterPro" id="IPR050256">
    <property type="entry name" value="Glycosyltransferase_2"/>
</dbReference>
<dbReference type="SUPFAM" id="SSF53448">
    <property type="entry name" value="Nucleotide-diphospho-sugar transferases"/>
    <property type="match status" value="1"/>
</dbReference>
<protein>
    <submittedName>
        <fullName evidence="2">Glycosyl transferase</fullName>
    </submittedName>
</protein>
<keyword evidence="2" id="KW-0808">Transferase</keyword>
<dbReference type="Pfam" id="PF00535">
    <property type="entry name" value="Glycos_transf_2"/>
    <property type="match status" value="1"/>
</dbReference>
<dbReference type="InterPro" id="IPR029044">
    <property type="entry name" value="Nucleotide-diphossugar_trans"/>
</dbReference>